<dbReference type="PROSITE" id="PS51257">
    <property type="entry name" value="PROKAR_LIPOPROTEIN"/>
    <property type="match status" value="1"/>
</dbReference>
<evidence type="ECO:0000256" key="1">
    <source>
        <dbReference type="SAM" id="MobiDB-lite"/>
    </source>
</evidence>
<evidence type="ECO:0000313" key="3">
    <source>
        <dbReference type="Proteomes" id="UP000596387"/>
    </source>
</evidence>
<dbReference type="Pfam" id="PF07087">
    <property type="entry name" value="DUF1353"/>
    <property type="match status" value="1"/>
</dbReference>
<dbReference type="Proteomes" id="UP000596387">
    <property type="component" value="Chromosome"/>
</dbReference>
<dbReference type="EMBL" id="CP047166">
    <property type="protein sequence ID" value="QRF67445.1"/>
    <property type="molecule type" value="Genomic_DNA"/>
</dbReference>
<feature type="region of interest" description="Disordered" evidence="1">
    <location>
        <begin position="242"/>
        <end position="300"/>
    </location>
</feature>
<sequence length="300" mass="32492">MFRSGLFCLAALSLTACGPTLPRHGGGGSEPEISCLTQPGCSFDQSPVRVLNEPVRLPNRAYTFFPVAQPLNFVDAKGNQWVAPARTLTDGASIPKIFVSIVGEPTSPEYINAAAVHDAYCGIGNEKGAMFHRADWQDVHLMFYDGLIVGGTDPTRAKIMFAAVWLGGPRWPDGGGGGVVSTQGAEVIAPDNHAHALSPVPEARLQEAMRQSIRHINRNDPNMPELVDYLWWLQREMLREVARSDDRDSGEYEYESDGYAYEDSYTPEPDPTPDTEAGLPDVSPDGTGTVTDTGSLDVAL</sequence>
<evidence type="ECO:0000313" key="2">
    <source>
        <dbReference type="EMBL" id="QRF67445.1"/>
    </source>
</evidence>
<organism evidence="2 3">
    <name type="scientific">Ponticoccus alexandrii</name>
    <dbReference type="NCBI Taxonomy" id="1943633"/>
    <lineage>
        <taxon>Bacteria</taxon>
        <taxon>Pseudomonadati</taxon>
        <taxon>Pseudomonadota</taxon>
        <taxon>Alphaproteobacteria</taxon>
        <taxon>Rhodobacterales</taxon>
        <taxon>Roseobacteraceae</taxon>
        <taxon>Ponticoccus</taxon>
    </lineage>
</organism>
<dbReference type="InterPro" id="IPR010767">
    <property type="entry name" value="Phage_CGC-2007_Cje0229"/>
</dbReference>
<reference evidence="2 3" key="1">
    <citation type="submission" date="2019-12" db="EMBL/GenBank/DDBJ databases">
        <title>Complete Genome Sequence of a Quorum-Sensing Bacterium,Rhodobacteraceae bacterium C31, Isolated from a marine microalgae symbiotic bacteria.</title>
        <authorList>
            <person name="Zhang Y."/>
        </authorList>
    </citation>
    <scope>NUCLEOTIDE SEQUENCE [LARGE SCALE GENOMIC DNA]</scope>
    <source>
        <strain evidence="2 3">C31</strain>
    </source>
</reference>
<name>A0ABX7FA64_9RHOB</name>
<gene>
    <name evidence="2" type="ORF">GQA70_14690</name>
</gene>
<accession>A0ABX7FA64</accession>
<keyword evidence="3" id="KW-1185">Reference proteome</keyword>
<proteinExistence type="predicted"/>
<protein>
    <submittedName>
        <fullName evidence="2">DUF1353 domain-containing protein</fullName>
    </submittedName>
</protein>